<feature type="binding site" evidence="9">
    <location>
        <position position="117"/>
    </location>
    <ligand>
        <name>substrate</name>
    </ligand>
</feature>
<dbReference type="RefSeq" id="WP_188407780.1">
    <property type="nucleotide sequence ID" value="NZ_BMCP01000001.1"/>
</dbReference>
<dbReference type="FunFam" id="3.50.30.40:FF:000002">
    <property type="entry name" value="4-carboxy-4-hydroxy-2-oxoadipate aldolase/oxaloacetate decarboxylase"/>
    <property type="match status" value="1"/>
</dbReference>
<organism evidence="10 11">
    <name type="scientific">Agaricicola taiwanensis</name>
    <dbReference type="NCBI Taxonomy" id="591372"/>
    <lineage>
        <taxon>Bacteria</taxon>
        <taxon>Pseudomonadati</taxon>
        <taxon>Pseudomonadota</taxon>
        <taxon>Alphaproteobacteria</taxon>
        <taxon>Rhodobacterales</taxon>
        <taxon>Paracoccaceae</taxon>
        <taxon>Agaricicola</taxon>
    </lineage>
</organism>
<name>A0A8J2VF52_9RHOB</name>
<dbReference type="InterPro" id="IPR005493">
    <property type="entry name" value="RraA/RraA-like"/>
</dbReference>
<accession>A0A8J2VF52</accession>
<evidence type="ECO:0000256" key="9">
    <source>
        <dbReference type="PIRSR" id="PIRSR605493-1"/>
    </source>
</evidence>
<evidence type="ECO:0000256" key="3">
    <source>
        <dbReference type="ARBA" id="ARBA00011643"/>
    </source>
</evidence>
<dbReference type="Pfam" id="PF03737">
    <property type="entry name" value="RraA-like"/>
    <property type="match status" value="1"/>
</dbReference>
<reference evidence="10" key="1">
    <citation type="journal article" date="2014" name="Int. J. Syst. Evol. Microbiol.">
        <title>Complete genome sequence of Corynebacterium casei LMG S-19264T (=DSM 44701T), isolated from a smear-ripened cheese.</title>
        <authorList>
            <consortium name="US DOE Joint Genome Institute (JGI-PGF)"/>
            <person name="Walter F."/>
            <person name="Albersmeier A."/>
            <person name="Kalinowski J."/>
            <person name="Ruckert C."/>
        </authorList>
    </citation>
    <scope>NUCLEOTIDE SEQUENCE</scope>
    <source>
        <strain evidence="10">CCM 7684</strain>
    </source>
</reference>
<gene>
    <name evidence="10" type="ORF">GCM10007276_01620</name>
</gene>
<dbReference type="NCBIfam" id="TIGR02798">
    <property type="entry name" value="ligK_PcmE"/>
    <property type="match status" value="1"/>
</dbReference>
<dbReference type="GO" id="GO:0042537">
    <property type="term" value="P:benzene-containing compound metabolic process"/>
    <property type="evidence" value="ECO:0007669"/>
    <property type="project" value="UniProtKB-ARBA"/>
</dbReference>
<evidence type="ECO:0000256" key="4">
    <source>
        <dbReference type="ARBA" id="ARBA00012213"/>
    </source>
</evidence>
<keyword evidence="5 9" id="KW-0479">Metal-binding</keyword>
<sequence length="235" mass="25026">MKPVVVVNPPRVAPELTERLGKHGVATVHEAYGRLGLMKPYMRPIYPGARIAGSAVTVLAQPGDNWMIHVAIEQCKPGDVLVVGVTTDNKDGMFGELLATSLMAQGGRALIIDAGCRDVQELTQAGFPVWSRAVNAKGTVKATLGSVNVPVVCAGALVNPGDAIIADDDGVVVVPRHDAEWVTEAADKRVANEDEKRRKLASGTLGLDLYNMRDGLAKAGLQYVEYETWKRSAGS</sequence>
<evidence type="ECO:0000256" key="5">
    <source>
        <dbReference type="ARBA" id="ARBA00022723"/>
    </source>
</evidence>
<dbReference type="NCBIfam" id="NF006731">
    <property type="entry name" value="PRK09262.1"/>
    <property type="match status" value="1"/>
</dbReference>
<feature type="binding site" evidence="9">
    <location>
        <begin position="95"/>
        <end position="98"/>
    </location>
    <ligand>
        <name>substrate</name>
    </ligand>
</feature>
<evidence type="ECO:0000256" key="1">
    <source>
        <dbReference type="ARBA" id="ARBA00001342"/>
    </source>
</evidence>
<keyword evidence="6 9" id="KW-0460">Magnesium</keyword>
<dbReference type="EC" id="4.1.3.17" evidence="4"/>
<evidence type="ECO:0000256" key="2">
    <source>
        <dbReference type="ARBA" id="ARBA00001946"/>
    </source>
</evidence>
<dbReference type="EMBL" id="BMCP01000001">
    <property type="protein sequence ID" value="GGE28100.1"/>
    <property type="molecule type" value="Genomic_DNA"/>
</dbReference>
<dbReference type="Gene3D" id="3.50.30.40">
    <property type="entry name" value="Ribonuclease E inhibitor RraA/RraA-like"/>
    <property type="match status" value="1"/>
</dbReference>
<comment type="caution">
    <text evidence="10">The sequence shown here is derived from an EMBL/GenBank/DDBJ whole genome shotgun (WGS) entry which is preliminary data.</text>
</comment>
<dbReference type="Proteomes" id="UP000602745">
    <property type="component" value="Unassembled WGS sequence"/>
</dbReference>
<keyword evidence="7" id="KW-0456">Lyase</keyword>
<dbReference type="InterPro" id="IPR014165">
    <property type="entry name" value="LigK_PcmE"/>
</dbReference>
<dbReference type="GO" id="GO:0072329">
    <property type="term" value="P:monocarboxylic acid catabolic process"/>
    <property type="evidence" value="ECO:0007669"/>
    <property type="project" value="UniProtKB-ARBA"/>
</dbReference>
<dbReference type="AlphaFoldDB" id="A0A8J2VF52"/>
<dbReference type="GO" id="GO:0046872">
    <property type="term" value="F:metal ion binding"/>
    <property type="evidence" value="ECO:0007669"/>
    <property type="project" value="UniProtKB-KW"/>
</dbReference>
<evidence type="ECO:0000256" key="8">
    <source>
        <dbReference type="ARBA" id="ARBA00061585"/>
    </source>
</evidence>
<evidence type="ECO:0000313" key="10">
    <source>
        <dbReference type="EMBL" id="GGE28100.1"/>
    </source>
</evidence>
<protein>
    <recommendedName>
        <fullName evidence="4">4-hydroxy-4-methyl-2-oxoglutarate aldolase</fullName>
        <ecNumber evidence="4">4.1.3.17</ecNumber>
    </recommendedName>
</protein>
<comment type="catalytic activity">
    <reaction evidence="1">
        <text>4-hydroxy-4-methyl-2-oxoglutarate = 2 pyruvate</text>
        <dbReference type="Rhea" id="RHEA:22748"/>
        <dbReference type="ChEBI" id="CHEBI:15361"/>
        <dbReference type="ChEBI" id="CHEBI:58276"/>
        <dbReference type="EC" id="4.1.3.17"/>
    </reaction>
</comment>
<dbReference type="PANTHER" id="PTHR33254">
    <property type="entry name" value="4-HYDROXY-4-METHYL-2-OXOGLUTARATE ALDOLASE 3-RELATED"/>
    <property type="match status" value="1"/>
</dbReference>
<evidence type="ECO:0000313" key="11">
    <source>
        <dbReference type="Proteomes" id="UP000602745"/>
    </source>
</evidence>
<comment type="cofactor">
    <cofactor evidence="2 9">
        <name>Mg(2+)</name>
        <dbReference type="ChEBI" id="CHEBI:18420"/>
    </cofactor>
</comment>
<comment type="similarity">
    <text evidence="8">Belongs to the LigK/PcmE family.</text>
</comment>
<dbReference type="PANTHER" id="PTHR33254:SF16">
    <property type="entry name" value="BLR3842 PROTEIN"/>
    <property type="match status" value="1"/>
</dbReference>
<keyword evidence="11" id="KW-1185">Reference proteome</keyword>
<dbReference type="GO" id="GO:0019336">
    <property type="term" value="P:phenol-containing compound catabolic process"/>
    <property type="evidence" value="ECO:0007669"/>
    <property type="project" value="UniProtKB-ARBA"/>
</dbReference>
<dbReference type="GO" id="GO:0047443">
    <property type="term" value="F:4-hydroxy-4-methyl-2-oxoglutarate aldolase activity"/>
    <property type="evidence" value="ECO:0007669"/>
    <property type="project" value="UniProtKB-EC"/>
</dbReference>
<dbReference type="SUPFAM" id="SSF89562">
    <property type="entry name" value="RraA-like"/>
    <property type="match status" value="1"/>
</dbReference>
<evidence type="ECO:0000256" key="7">
    <source>
        <dbReference type="ARBA" id="ARBA00023239"/>
    </source>
</evidence>
<comment type="subunit">
    <text evidence="3">Homohexamer.</text>
</comment>
<dbReference type="InterPro" id="IPR036704">
    <property type="entry name" value="RraA/RraA-like_sf"/>
</dbReference>
<reference evidence="10" key="2">
    <citation type="submission" date="2020-09" db="EMBL/GenBank/DDBJ databases">
        <authorList>
            <person name="Sun Q."/>
            <person name="Sedlacek I."/>
        </authorList>
    </citation>
    <scope>NUCLEOTIDE SEQUENCE</scope>
    <source>
        <strain evidence="10">CCM 7684</strain>
    </source>
</reference>
<evidence type="ECO:0000256" key="6">
    <source>
        <dbReference type="ARBA" id="ARBA00022842"/>
    </source>
</evidence>
<dbReference type="CDD" id="cd16841">
    <property type="entry name" value="RraA_family"/>
    <property type="match status" value="1"/>
</dbReference>
<feature type="binding site" evidence="9">
    <location>
        <position position="118"/>
    </location>
    <ligand>
        <name>Mg(2+)</name>
        <dbReference type="ChEBI" id="CHEBI:18420"/>
    </ligand>
</feature>
<proteinExistence type="inferred from homology"/>